<evidence type="ECO:0000256" key="1">
    <source>
        <dbReference type="ARBA" id="ARBA00004141"/>
    </source>
</evidence>
<reference evidence="7 8" key="1">
    <citation type="journal article" date="2023" name="Commun. Biol.">
        <title>Genome analysis of Parmales, the sister group of diatoms, reveals the evolutionary specialization of diatoms from phago-mixotrophs to photoautotrophs.</title>
        <authorList>
            <person name="Ban H."/>
            <person name="Sato S."/>
            <person name="Yoshikawa S."/>
            <person name="Yamada K."/>
            <person name="Nakamura Y."/>
            <person name="Ichinomiya M."/>
            <person name="Sato N."/>
            <person name="Blanc-Mathieu R."/>
            <person name="Endo H."/>
            <person name="Kuwata A."/>
            <person name="Ogata H."/>
        </authorList>
    </citation>
    <scope>NUCLEOTIDE SEQUENCE [LARGE SCALE GENOMIC DNA]</scope>
</reference>
<comment type="caution">
    <text evidence="7">The sequence shown here is derived from an EMBL/GenBank/DDBJ whole genome shotgun (WGS) entry which is preliminary data.</text>
</comment>
<dbReference type="EMBL" id="BRYB01001432">
    <property type="protein sequence ID" value="GMI25643.1"/>
    <property type="molecule type" value="Genomic_DNA"/>
</dbReference>
<evidence type="ECO:0000256" key="5">
    <source>
        <dbReference type="ARBA" id="ARBA00023136"/>
    </source>
</evidence>
<evidence type="ECO:0000256" key="2">
    <source>
        <dbReference type="ARBA" id="ARBA00010199"/>
    </source>
</evidence>
<dbReference type="PANTHER" id="PTHR42893">
    <property type="entry name" value="PROTEIN DETOXIFICATION 44, CHLOROPLASTIC-RELATED"/>
    <property type="match status" value="1"/>
</dbReference>
<feature type="transmembrane region" description="Helical" evidence="6">
    <location>
        <begin position="255"/>
        <end position="275"/>
    </location>
</feature>
<keyword evidence="4 6" id="KW-1133">Transmembrane helix</keyword>
<protein>
    <recommendedName>
        <fullName evidence="9">Protein RFT1 homolog</fullName>
    </recommendedName>
</protein>
<proteinExistence type="inferred from homology"/>
<feature type="transmembrane region" description="Helical" evidence="6">
    <location>
        <begin position="364"/>
        <end position="383"/>
    </location>
</feature>
<keyword evidence="3 6" id="KW-0812">Transmembrane</keyword>
<keyword evidence="8" id="KW-1185">Reference proteome</keyword>
<dbReference type="Proteomes" id="UP001165060">
    <property type="component" value="Unassembled WGS sequence"/>
</dbReference>
<evidence type="ECO:0000256" key="3">
    <source>
        <dbReference type="ARBA" id="ARBA00022692"/>
    </source>
</evidence>
<sequence length="424" mass="44534">MLGSFSLPLLSTLETSLVSSLPSSLSALALSSSALLLVLRPFEASSSAVLSLISSSPSPEHSFLHSRFPSLSFLSGVALALFVRLVSPFLLPFLLSTPSPPPSLILPASMHLSLRTLAFPLALFSFAVDGAFRGLGDPRTPLKAALLRLATFALSAPLLLRASPTLSSAALAAVLGEAAAASFLALSLVRTRARLRSSLPPPAAHSPPTPTVPQIARASIAMVVTRLSLLSAWAVAARASLSLSLSAGAVHQVALSIWLLAVFLSEGPAVGIQVVSSRALPDTKGLYTKLLRLTLTIAGLVSLVSCSSLFLLTRGGFLARFFQLEAVGMQALVDLLKRIVWHQPLVHTTLLLESVAVGFQQFRLLLIGNLLSCAMSAVLIKRATSVPQIWTVGINALFAGRLLTALLAILLSRSKSRRAGGKEQ</sequence>
<evidence type="ECO:0008006" key="9">
    <source>
        <dbReference type="Google" id="ProtNLM"/>
    </source>
</evidence>
<organism evidence="7 8">
    <name type="scientific">Tetraparma gracilis</name>
    <dbReference type="NCBI Taxonomy" id="2962635"/>
    <lineage>
        <taxon>Eukaryota</taxon>
        <taxon>Sar</taxon>
        <taxon>Stramenopiles</taxon>
        <taxon>Ochrophyta</taxon>
        <taxon>Bolidophyceae</taxon>
        <taxon>Parmales</taxon>
        <taxon>Triparmaceae</taxon>
        <taxon>Tetraparma</taxon>
    </lineage>
</organism>
<evidence type="ECO:0000313" key="8">
    <source>
        <dbReference type="Proteomes" id="UP001165060"/>
    </source>
</evidence>
<evidence type="ECO:0000256" key="4">
    <source>
        <dbReference type="ARBA" id="ARBA00022989"/>
    </source>
</evidence>
<comment type="subcellular location">
    <subcellularLocation>
        <location evidence="1">Membrane</location>
        <topology evidence="1">Multi-pass membrane protein</topology>
    </subcellularLocation>
</comment>
<comment type="similarity">
    <text evidence="2">Belongs to the multi antimicrobial extrusion (MATE) (TC 2.A.66.1) family.</text>
</comment>
<evidence type="ECO:0000256" key="6">
    <source>
        <dbReference type="SAM" id="Phobius"/>
    </source>
</evidence>
<feature type="transmembrane region" description="Helical" evidence="6">
    <location>
        <begin position="295"/>
        <end position="319"/>
    </location>
</feature>
<evidence type="ECO:0000313" key="7">
    <source>
        <dbReference type="EMBL" id="GMI25643.1"/>
    </source>
</evidence>
<feature type="transmembrane region" description="Helical" evidence="6">
    <location>
        <begin position="169"/>
        <end position="189"/>
    </location>
</feature>
<dbReference type="PANTHER" id="PTHR42893:SF46">
    <property type="entry name" value="PROTEIN DETOXIFICATION 44, CHLOROPLASTIC"/>
    <property type="match status" value="1"/>
</dbReference>
<feature type="transmembrane region" description="Helical" evidence="6">
    <location>
        <begin position="389"/>
        <end position="411"/>
    </location>
</feature>
<dbReference type="InterPro" id="IPR044644">
    <property type="entry name" value="DinF-like"/>
</dbReference>
<keyword evidence="5 6" id="KW-0472">Membrane</keyword>
<name>A0ABQ6MFY7_9STRA</name>
<gene>
    <name evidence="7" type="ORF">TeGR_g542</name>
</gene>
<accession>A0ABQ6MFY7</accession>